<dbReference type="CDD" id="cd21109">
    <property type="entry name" value="SPASM"/>
    <property type="match status" value="1"/>
</dbReference>
<dbReference type="RefSeq" id="WP_005860062.1">
    <property type="nucleotide sequence ID" value="NZ_BQOC01000011.1"/>
</dbReference>
<dbReference type="InterPro" id="IPR026418">
    <property type="entry name" value="Pseudo_rSAM"/>
</dbReference>
<accession>A0A173VRP6</accession>
<organism evidence="1 4">
    <name type="scientific">Parabacteroides distasonis</name>
    <dbReference type="NCBI Taxonomy" id="823"/>
    <lineage>
        <taxon>Bacteria</taxon>
        <taxon>Pseudomonadati</taxon>
        <taxon>Bacteroidota</taxon>
        <taxon>Bacteroidia</taxon>
        <taxon>Bacteroidales</taxon>
        <taxon>Tannerellaceae</taxon>
        <taxon>Parabacteroides</taxon>
    </lineage>
</organism>
<reference evidence="2" key="3">
    <citation type="submission" date="2023-01" db="EMBL/GenBank/DDBJ databases">
        <title>Human gut microbiome strain richness.</title>
        <authorList>
            <person name="Chen-Liaw A."/>
        </authorList>
    </citation>
    <scope>NUCLEOTIDE SEQUENCE</scope>
    <source>
        <strain evidence="2">RTP21484st1_E5_RTP21484_190118</strain>
    </source>
</reference>
<name>A0A173VRP6_PARDI</name>
<dbReference type="EMBL" id="CYXP01000009">
    <property type="protein sequence ID" value="CUN29694.1"/>
    <property type="molecule type" value="Genomic_DNA"/>
</dbReference>
<evidence type="ECO:0000313" key="4">
    <source>
        <dbReference type="Proteomes" id="UP000095591"/>
    </source>
</evidence>
<dbReference type="Proteomes" id="UP000441609">
    <property type="component" value="Unassembled WGS sequence"/>
</dbReference>
<evidence type="ECO:0000313" key="3">
    <source>
        <dbReference type="EMBL" id="MSB71816.1"/>
    </source>
</evidence>
<evidence type="ECO:0000313" key="2">
    <source>
        <dbReference type="EMBL" id="MDB9005596.1"/>
    </source>
</evidence>
<dbReference type="Proteomes" id="UP000095591">
    <property type="component" value="Unassembled WGS sequence"/>
</dbReference>
<protein>
    <submittedName>
        <fullName evidence="1">Quasi-rSAM protein, GG-Bacteroidales system</fullName>
    </submittedName>
    <submittedName>
        <fullName evidence="2">TIGR04150 pseudo-rSAM protein</fullName>
    </submittedName>
</protein>
<dbReference type="EMBL" id="JAQMPJ010000009">
    <property type="protein sequence ID" value="MDB9005596.1"/>
    <property type="molecule type" value="Genomic_DNA"/>
</dbReference>
<gene>
    <name evidence="1" type="ORF">ERS852429_03434</name>
    <name evidence="3" type="ORF">GKD70_00660</name>
    <name evidence="2" type="ORF">PN599_11350</name>
</gene>
<dbReference type="AlphaFoldDB" id="A0A173VRP6"/>
<dbReference type="OrthoDB" id="1044640at2"/>
<dbReference type="NCBIfam" id="TIGR04150">
    <property type="entry name" value="pseudo_rSAM_GG"/>
    <property type="match status" value="1"/>
</dbReference>
<dbReference type="EMBL" id="WKMO01000001">
    <property type="protein sequence ID" value="MSB71816.1"/>
    <property type="molecule type" value="Genomic_DNA"/>
</dbReference>
<reference evidence="3 5" key="2">
    <citation type="journal article" date="2019" name="Nat. Med.">
        <title>A library of human gut bacterial isolates paired with longitudinal multiomics data enables mechanistic microbiome research.</title>
        <authorList>
            <person name="Poyet M."/>
            <person name="Groussin M."/>
            <person name="Gibbons S.M."/>
            <person name="Avila-Pacheco J."/>
            <person name="Jiang X."/>
            <person name="Kearney S.M."/>
            <person name="Perrotta A.R."/>
            <person name="Berdy B."/>
            <person name="Zhao S."/>
            <person name="Lieberman T.D."/>
            <person name="Swanson P.K."/>
            <person name="Smith M."/>
            <person name="Roesemann S."/>
            <person name="Alexander J.E."/>
            <person name="Rich S.A."/>
            <person name="Livny J."/>
            <person name="Vlamakis H."/>
            <person name="Clish C."/>
            <person name="Bullock K."/>
            <person name="Deik A."/>
            <person name="Scott J."/>
            <person name="Pierce K.A."/>
            <person name="Xavier R.J."/>
            <person name="Alm E.J."/>
        </authorList>
    </citation>
    <scope>NUCLEOTIDE SEQUENCE [LARGE SCALE GENOMIC DNA]</scope>
    <source>
        <strain evidence="3 5">BIOML-A20</strain>
    </source>
</reference>
<evidence type="ECO:0000313" key="5">
    <source>
        <dbReference type="Proteomes" id="UP000441609"/>
    </source>
</evidence>
<proteinExistence type="predicted"/>
<dbReference type="Proteomes" id="UP001210126">
    <property type="component" value="Unassembled WGS sequence"/>
</dbReference>
<reference evidence="1 4" key="1">
    <citation type="submission" date="2015-09" db="EMBL/GenBank/DDBJ databases">
        <authorList>
            <consortium name="Pathogen Informatics"/>
        </authorList>
    </citation>
    <scope>NUCLEOTIDE SEQUENCE [LARGE SCALE GENOMIC DNA]</scope>
    <source>
        <strain evidence="1 4">2789STDY5608872</strain>
    </source>
</reference>
<evidence type="ECO:0000313" key="1">
    <source>
        <dbReference type="EMBL" id="CUN29694.1"/>
    </source>
</evidence>
<sequence>MENYTHWFYLESYTFLFYSKNQYVIYNTLNSTYIDCSLYGKTINTVLSILHNTNKTYCVGIYEYQLRDSQFTEFIKKIRNTFSGDIIKNIRGIPPFISKPILRILHHPNNPKTKEYNLLGENALFHLHEVTFYLENQGFDLNPMYKDCYKQFLYPTYTEKQKLSHAKYLEIIEQLSICQIDKINIIPATIEKKELFSYLLSLSRQYSIKTQIILPYKKYNKEDLKQLLINPQFSIMIMVHLPVDYEELNSYINLFNEYNITWSLIASNKNDVIFLSKNNLGKFTNVDYIPWYTGDNMDFFKEYIYNDFKDIIEQKNTKQHIFRKQILNDNLFGKLTIFPTGEVYSNVNFPTIGNIQDQKLSEIVYSEIENYFKPWFFTRDYVSCKNCVNKYLCPSISNYEIVANEYNMCYLNQ</sequence>